<dbReference type="PROSITE" id="PS50110">
    <property type="entry name" value="RESPONSE_REGULATORY"/>
    <property type="match status" value="1"/>
</dbReference>
<comment type="caution">
    <text evidence="4">The sequence shown here is derived from an EMBL/GenBank/DDBJ whole genome shotgun (WGS) entry which is preliminary data.</text>
</comment>
<dbReference type="Proteomes" id="UP000570474">
    <property type="component" value="Unassembled WGS sequence"/>
</dbReference>
<evidence type="ECO:0000313" key="5">
    <source>
        <dbReference type="Proteomes" id="UP000570474"/>
    </source>
</evidence>
<dbReference type="Pfam" id="PF00072">
    <property type="entry name" value="Response_reg"/>
    <property type="match status" value="1"/>
</dbReference>
<dbReference type="PANTHER" id="PTHR44591:SF3">
    <property type="entry name" value="RESPONSE REGULATORY DOMAIN-CONTAINING PROTEIN"/>
    <property type="match status" value="1"/>
</dbReference>
<dbReference type="Gene3D" id="3.40.50.2300">
    <property type="match status" value="1"/>
</dbReference>
<accession>A0A847RQ67</accession>
<feature type="domain" description="Response regulatory" evidence="3">
    <location>
        <begin position="4"/>
        <end position="123"/>
    </location>
</feature>
<dbReference type="RefSeq" id="WP_168875047.1">
    <property type="nucleotide sequence ID" value="NZ_JABAIA010000004.1"/>
</dbReference>
<dbReference type="InterPro" id="IPR011006">
    <property type="entry name" value="CheY-like_superfamily"/>
</dbReference>
<dbReference type="PANTHER" id="PTHR44591">
    <property type="entry name" value="STRESS RESPONSE REGULATOR PROTEIN 1"/>
    <property type="match status" value="1"/>
</dbReference>
<evidence type="ECO:0000313" key="4">
    <source>
        <dbReference type="EMBL" id="NLR69119.1"/>
    </source>
</evidence>
<dbReference type="GO" id="GO:0000160">
    <property type="term" value="P:phosphorelay signal transduction system"/>
    <property type="evidence" value="ECO:0007669"/>
    <property type="project" value="InterPro"/>
</dbReference>
<proteinExistence type="predicted"/>
<dbReference type="SUPFAM" id="SSF52172">
    <property type="entry name" value="CheY-like"/>
    <property type="match status" value="1"/>
</dbReference>
<name>A0A847RQ67_9BACT</name>
<keyword evidence="1 2" id="KW-0597">Phosphoprotein</keyword>
<dbReference type="InterPro" id="IPR001789">
    <property type="entry name" value="Sig_transdc_resp-reg_receiver"/>
</dbReference>
<protein>
    <submittedName>
        <fullName evidence="4">Response regulator</fullName>
    </submittedName>
</protein>
<evidence type="ECO:0000256" key="2">
    <source>
        <dbReference type="PROSITE-ProRule" id="PRU00169"/>
    </source>
</evidence>
<evidence type="ECO:0000259" key="3">
    <source>
        <dbReference type="PROSITE" id="PS50110"/>
    </source>
</evidence>
<dbReference type="AlphaFoldDB" id="A0A847RQ67"/>
<organism evidence="4 5">
    <name type="scientific">Chitinophaga varians</name>
    <dbReference type="NCBI Taxonomy" id="2202339"/>
    <lineage>
        <taxon>Bacteria</taxon>
        <taxon>Pseudomonadati</taxon>
        <taxon>Bacteroidota</taxon>
        <taxon>Chitinophagia</taxon>
        <taxon>Chitinophagales</taxon>
        <taxon>Chitinophagaceae</taxon>
        <taxon>Chitinophaga</taxon>
    </lineage>
</organism>
<evidence type="ECO:0000256" key="1">
    <source>
        <dbReference type="ARBA" id="ARBA00022553"/>
    </source>
</evidence>
<dbReference type="InterPro" id="IPR050595">
    <property type="entry name" value="Bact_response_regulator"/>
</dbReference>
<dbReference type="EMBL" id="JABAIA010000004">
    <property type="protein sequence ID" value="NLR69119.1"/>
    <property type="molecule type" value="Genomic_DNA"/>
</dbReference>
<keyword evidence="5" id="KW-1185">Reference proteome</keyword>
<feature type="modified residue" description="4-aspartylphosphate" evidence="2">
    <location>
        <position position="53"/>
    </location>
</feature>
<gene>
    <name evidence="4" type="ORF">HGH92_32780</name>
</gene>
<reference evidence="4 5" key="1">
    <citation type="submission" date="2020-04" db="EMBL/GenBank/DDBJ databases">
        <authorList>
            <person name="Yin C."/>
        </authorList>
    </citation>
    <scope>NUCLEOTIDE SEQUENCE [LARGE SCALE GENOMIC DNA]</scope>
    <source>
        <strain evidence="4 5">Ae27</strain>
    </source>
</reference>
<dbReference type="SMART" id="SM00448">
    <property type="entry name" value="REC"/>
    <property type="match status" value="1"/>
</dbReference>
<sequence length="132" mass="14564">MKKTILIIDDSAPIRFLLEAMLSKEYNVVSAADGFVALTWLGKGNAVDCIVSDLQMPNINGWELLEYLSGSGLYQNIPVVVLSSQPDVEMHNAELGHKYHNVHAFVQKPFDPMRLLETVGQAINRQLVAIAG</sequence>